<keyword evidence="1" id="KW-1133">Transmembrane helix</keyword>
<dbReference type="Proteomes" id="UP001469553">
    <property type="component" value="Unassembled WGS sequence"/>
</dbReference>
<accession>A0ABV0Y7N1</accession>
<reference evidence="2 3" key="1">
    <citation type="submission" date="2021-06" db="EMBL/GenBank/DDBJ databases">
        <authorList>
            <person name="Palmer J.M."/>
        </authorList>
    </citation>
    <scope>NUCLEOTIDE SEQUENCE [LARGE SCALE GENOMIC DNA]</scope>
    <source>
        <strain evidence="2 3">AS_MEX2019</strain>
        <tissue evidence="2">Muscle</tissue>
    </source>
</reference>
<gene>
    <name evidence="2" type="ORF">AMECASPLE_036210</name>
</gene>
<sequence length="148" mass="16507">MVQTLVLIWYCLLDLWLQFLVISDRPGSELFRTCVLIMDQVLALSASCYWSGHAHGACARALQQQLAVITDYWTWSQSGPSSEAEHDSLPSSEAFCVHINRNSGIVNKASSQTTRTGLDPMRTRLQIFGVTEHSDGIPLPKLNPVSFR</sequence>
<feature type="transmembrane region" description="Helical" evidence="1">
    <location>
        <begin position="6"/>
        <end position="22"/>
    </location>
</feature>
<name>A0ABV0Y7N1_9TELE</name>
<comment type="caution">
    <text evidence="2">The sequence shown here is derived from an EMBL/GenBank/DDBJ whole genome shotgun (WGS) entry which is preliminary data.</text>
</comment>
<evidence type="ECO:0000313" key="3">
    <source>
        <dbReference type="Proteomes" id="UP001469553"/>
    </source>
</evidence>
<dbReference type="EMBL" id="JAHRIP010024461">
    <property type="protein sequence ID" value="MEQ2289732.1"/>
    <property type="molecule type" value="Genomic_DNA"/>
</dbReference>
<evidence type="ECO:0000256" key="1">
    <source>
        <dbReference type="SAM" id="Phobius"/>
    </source>
</evidence>
<protein>
    <submittedName>
        <fullName evidence="2">Uncharacterized protein</fullName>
    </submittedName>
</protein>
<keyword evidence="3" id="KW-1185">Reference proteome</keyword>
<keyword evidence="1" id="KW-0472">Membrane</keyword>
<keyword evidence="1" id="KW-0812">Transmembrane</keyword>
<proteinExistence type="predicted"/>
<evidence type="ECO:0000313" key="2">
    <source>
        <dbReference type="EMBL" id="MEQ2289732.1"/>
    </source>
</evidence>
<organism evidence="2 3">
    <name type="scientific">Ameca splendens</name>
    <dbReference type="NCBI Taxonomy" id="208324"/>
    <lineage>
        <taxon>Eukaryota</taxon>
        <taxon>Metazoa</taxon>
        <taxon>Chordata</taxon>
        <taxon>Craniata</taxon>
        <taxon>Vertebrata</taxon>
        <taxon>Euteleostomi</taxon>
        <taxon>Actinopterygii</taxon>
        <taxon>Neopterygii</taxon>
        <taxon>Teleostei</taxon>
        <taxon>Neoteleostei</taxon>
        <taxon>Acanthomorphata</taxon>
        <taxon>Ovalentaria</taxon>
        <taxon>Atherinomorphae</taxon>
        <taxon>Cyprinodontiformes</taxon>
        <taxon>Goodeidae</taxon>
        <taxon>Ameca</taxon>
    </lineage>
</organism>